<dbReference type="Proteomes" id="UP000541136">
    <property type="component" value="Unassembled WGS sequence"/>
</dbReference>
<comment type="caution">
    <text evidence="2">The sequence shown here is derived from an EMBL/GenBank/DDBJ whole genome shotgun (WGS) entry which is preliminary data.</text>
</comment>
<feature type="transmembrane region" description="Helical" evidence="1">
    <location>
        <begin position="143"/>
        <end position="174"/>
    </location>
</feature>
<evidence type="ECO:0000256" key="1">
    <source>
        <dbReference type="SAM" id="Phobius"/>
    </source>
</evidence>
<feature type="transmembrane region" description="Helical" evidence="1">
    <location>
        <begin position="12"/>
        <end position="34"/>
    </location>
</feature>
<protein>
    <submittedName>
        <fullName evidence="2">Uncharacterized protein</fullName>
    </submittedName>
</protein>
<dbReference type="RefSeq" id="WP_151023995.1">
    <property type="nucleotide sequence ID" value="NZ_JACHIB010000017.1"/>
</dbReference>
<keyword evidence="1" id="KW-0472">Membrane</keyword>
<keyword evidence="1" id="KW-0812">Transmembrane</keyword>
<evidence type="ECO:0000313" key="2">
    <source>
        <dbReference type="EMBL" id="MBB6084850.1"/>
    </source>
</evidence>
<accession>A0A7W9TQ61</accession>
<name>A0A7W9TQ61_CASDE</name>
<proteinExistence type="predicted"/>
<gene>
    <name evidence="2" type="ORF">HNR28_002898</name>
</gene>
<organism evidence="2 3">
    <name type="scientific">Castellaniella defragrans</name>
    <name type="common">Alcaligenes defragrans</name>
    <dbReference type="NCBI Taxonomy" id="75697"/>
    <lineage>
        <taxon>Bacteria</taxon>
        <taxon>Pseudomonadati</taxon>
        <taxon>Pseudomonadota</taxon>
        <taxon>Betaproteobacteria</taxon>
        <taxon>Burkholderiales</taxon>
        <taxon>Alcaligenaceae</taxon>
        <taxon>Castellaniella</taxon>
    </lineage>
</organism>
<keyword evidence="1" id="KW-1133">Transmembrane helix</keyword>
<evidence type="ECO:0000313" key="3">
    <source>
        <dbReference type="Proteomes" id="UP000541136"/>
    </source>
</evidence>
<dbReference type="EMBL" id="JACHIB010000017">
    <property type="protein sequence ID" value="MBB6084850.1"/>
    <property type="molecule type" value="Genomic_DNA"/>
</dbReference>
<feature type="transmembrane region" description="Helical" evidence="1">
    <location>
        <begin position="82"/>
        <end position="100"/>
    </location>
</feature>
<sequence>MKKTYRTSEKIIVIIPILVLVGTIFLSLLGYGAAGAIETMFGVPRELTYSSPLGLLHLSGHAIAGLMDMSVNFWTFDGFVHLVRYLTALGFSLTIVMFLARTALVRNAWQKNIADKLPAFKGSRGCQLINQFYQWVKRERCCLIPAIFFSAIPWVVILILAVTALSFSIVPVIGHGAAKAQFHKWIVNSESCAPLASRAERIEPPKKLDSKTTAKKITITPCLSLWKGKALVVKGRHITSTDRHVILFNPESGKIYIEPIEGVSMEVSGLLWSALQNAAAARP</sequence>
<reference evidence="2 3" key="1">
    <citation type="submission" date="2020-08" db="EMBL/GenBank/DDBJ databases">
        <title>Genomic Encyclopedia of Type Strains, Phase IV (KMG-IV): sequencing the most valuable type-strain genomes for metagenomic binning, comparative biology and taxonomic classification.</title>
        <authorList>
            <person name="Goeker M."/>
        </authorList>
    </citation>
    <scope>NUCLEOTIDE SEQUENCE [LARGE SCALE GENOMIC DNA]</scope>
    <source>
        <strain evidence="2 3">DSM 12141</strain>
    </source>
</reference>
<dbReference type="AlphaFoldDB" id="A0A7W9TQ61"/>